<name>A0ABW5UAB4_9SPHI</name>
<keyword evidence="1" id="KW-0812">Transmembrane</keyword>
<dbReference type="Proteomes" id="UP001597418">
    <property type="component" value="Unassembled WGS sequence"/>
</dbReference>
<comment type="caution">
    <text evidence="2">The sequence shown here is derived from an EMBL/GenBank/DDBJ whole genome shotgun (WGS) entry which is preliminary data.</text>
</comment>
<dbReference type="PROSITE" id="PS51257">
    <property type="entry name" value="PROKAR_LIPOPROTEIN"/>
    <property type="match status" value="1"/>
</dbReference>
<keyword evidence="1" id="KW-0472">Membrane</keyword>
<feature type="transmembrane region" description="Helical" evidence="1">
    <location>
        <begin position="33"/>
        <end position="51"/>
    </location>
</feature>
<keyword evidence="3" id="KW-1185">Reference proteome</keyword>
<protein>
    <recommendedName>
        <fullName evidence="4">Phosphatidate cytidylyltransferase</fullName>
    </recommendedName>
</protein>
<proteinExistence type="predicted"/>
<evidence type="ECO:0008006" key="4">
    <source>
        <dbReference type="Google" id="ProtNLM"/>
    </source>
</evidence>
<dbReference type="EMBL" id="JBHUMB010000006">
    <property type="protein sequence ID" value="MFD2742863.1"/>
    <property type="molecule type" value="Genomic_DNA"/>
</dbReference>
<evidence type="ECO:0000256" key="1">
    <source>
        <dbReference type="SAM" id="Phobius"/>
    </source>
</evidence>
<gene>
    <name evidence="2" type="ORF">ACFSQ6_05590</name>
</gene>
<organism evidence="2 3">
    <name type="scientific">Sphingobacterium populi</name>
    <dbReference type="NCBI Taxonomy" id="1812824"/>
    <lineage>
        <taxon>Bacteria</taxon>
        <taxon>Pseudomonadati</taxon>
        <taxon>Bacteroidota</taxon>
        <taxon>Sphingobacteriia</taxon>
        <taxon>Sphingobacteriales</taxon>
        <taxon>Sphingobacteriaceae</taxon>
        <taxon>Sphingobacterium</taxon>
    </lineage>
</organism>
<evidence type="ECO:0000313" key="3">
    <source>
        <dbReference type="Proteomes" id="UP001597418"/>
    </source>
</evidence>
<keyword evidence="1" id="KW-1133">Transmembrane helix</keyword>
<sequence length="58" mass="6264">MKRFIPMALLFTLVANLMTSCQAIEGIFKAGMWTGVIVVVAIVALIIWIISKVAGGKK</sequence>
<accession>A0ABW5UAB4</accession>
<reference evidence="3" key="1">
    <citation type="journal article" date="2019" name="Int. J. Syst. Evol. Microbiol.">
        <title>The Global Catalogue of Microorganisms (GCM) 10K type strain sequencing project: providing services to taxonomists for standard genome sequencing and annotation.</title>
        <authorList>
            <consortium name="The Broad Institute Genomics Platform"/>
            <consortium name="The Broad Institute Genome Sequencing Center for Infectious Disease"/>
            <person name="Wu L."/>
            <person name="Ma J."/>
        </authorList>
    </citation>
    <scope>NUCLEOTIDE SEQUENCE [LARGE SCALE GENOMIC DNA]</scope>
    <source>
        <strain evidence="3">KCTC 42247</strain>
    </source>
</reference>
<dbReference type="RefSeq" id="WP_197464838.1">
    <property type="nucleotide sequence ID" value="NZ_JBHUMB010000006.1"/>
</dbReference>
<evidence type="ECO:0000313" key="2">
    <source>
        <dbReference type="EMBL" id="MFD2742863.1"/>
    </source>
</evidence>